<dbReference type="PANTHER" id="PTHR25462">
    <property type="entry name" value="BONUS, ISOFORM C-RELATED"/>
    <property type="match status" value="1"/>
</dbReference>
<evidence type="ECO:0000259" key="2">
    <source>
        <dbReference type="PROSITE" id="PS50119"/>
    </source>
</evidence>
<gene>
    <name evidence="3" type="ORF">MEDL_5494</name>
</gene>
<keyword evidence="1" id="KW-0863">Zinc-finger</keyword>
<reference evidence="3" key="1">
    <citation type="submission" date="2021-03" db="EMBL/GenBank/DDBJ databases">
        <authorList>
            <person name="Bekaert M."/>
        </authorList>
    </citation>
    <scope>NUCLEOTIDE SEQUENCE</scope>
</reference>
<feature type="domain" description="B box-type" evidence="2">
    <location>
        <begin position="21"/>
        <end position="62"/>
    </location>
</feature>
<evidence type="ECO:0000313" key="3">
    <source>
        <dbReference type="EMBL" id="CAG2190152.1"/>
    </source>
</evidence>
<proteinExistence type="predicted"/>
<dbReference type="Proteomes" id="UP000683360">
    <property type="component" value="Unassembled WGS sequence"/>
</dbReference>
<organism evidence="3 4">
    <name type="scientific">Mytilus edulis</name>
    <name type="common">Blue mussel</name>
    <dbReference type="NCBI Taxonomy" id="6550"/>
    <lineage>
        <taxon>Eukaryota</taxon>
        <taxon>Metazoa</taxon>
        <taxon>Spiralia</taxon>
        <taxon>Lophotrochozoa</taxon>
        <taxon>Mollusca</taxon>
        <taxon>Bivalvia</taxon>
        <taxon>Autobranchia</taxon>
        <taxon>Pteriomorphia</taxon>
        <taxon>Mytilida</taxon>
        <taxon>Mytiloidea</taxon>
        <taxon>Mytilidae</taxon>
        <taxon>Mytilinae</taxon>
        <taxon>Mytilus</taxon>
    </lineage>
</organism>
<dbReference type="PANTHER" id="PTHR25462:SF296">
    <property type="entry name" value="MEIOTIC P26, ISOFORM F"/>
    <property type="match status" value="1"/>
</dbReference>
<dbReference type="InterPro" id="IPR047153">
    <property type="entry name" value="TRIM45/56/19-like"/>
</dbReference>
<dbReference type="CDD" id="cd19756">
    <property type="entry name" value="Bbox2"/>
    <property type="match status" value="1"/>
</dbReference>
<accession>A0A8S3Q5V3</accession>
<comment type="caution">
    <text evidence="3">The sequence shown here is derived from an EMBL/GenBank/DDBJ whole genome shotgun (WGS) entry which is preliminary data.</text>
</comment>
<dbReference type="AlphaFoldDB" id="A0A8S3Q5V3"/>
<dbReference type="SUPFAM" id="SSF101898">
    <property type="entry name" value="NHL repeat"/>
    <property type="match status" value="1"/>
</dbReference>
<evidence type="ECO:0000313" key="4">
    <source>
        <dbReference type="Proteomes" id="UP000683360"/>
    </source>
</evidence>
<dbReference type="InterPro" id="IPR000315">
    <property type="entry name" value="Znf_B-box"/>
</dbReference>
<keyword evidence="1" id="KW-0862">Zinc</keyword>
<dbReference type="Gene3D" id="3.30.160.60">
    <property type="entry name" value="Classic Zinc Finger"/>
    <property type="match status" value="1"/>
</dbReference>
<dbReference type="Pfam" id="PF00643">
    <property type="entry name" value="zf-B_box"/>
    <property type="match status" value="1"/>
</dbReference>
<keyword evidence="4" id="KW-1185">Reference proteome</keyword>
<dbReference type="InterPro" id="IPR011042">
    <property type="entry name" value="6-blade_b-propeller_TolB-like"/>
</dbReference>
<dbReference type="OrthoDB" id="6048514at2759"/>
<dbReference type="GO" id="GO:0008270">
    <property type="term" value="F:zinc ion binding"/>
    <property type="evidence" value="ECO:0007669"/>
    <property type="project" value="UniProtKB-KW"/>
</dbReference>
<name>A0A8S3Q5V3_MYTED</name>
<dbReference type="Gene3D" id="2.120.10.30">
    <property type="entry name" value="TolB, C-terminal domain"/>
    <property type="match status" value="1"/>
</dbReference>
<protein>
    <recommendedName>
        <fullName evidence="2">B box-type domain-containing protein</fullName>
    </recommendedName>
</protein>
<keyword evidence="1" id="KW-0479">Metal-binding</keyword>
<dbReference type="EMBL" id="CAJPWZ010000317">
    <property type="protein sequence ID" value="CAG2190152.1"/>
    <property type="molecule type" value="Genomic_DNA"/>
</dbReference>
<dbReference type="SUPFAM" id="SSF57845">
    <property type="entry name" value="B-box zinc-binding domain"/>
    <property type="match status" value="1"/>
</dbReference>
<evidence type="ECO:0000256" key="1">
    <source>
        <dbReference type="PROSITE-ProRule" id="PRU00024"/>
    </source>
</evidence>
<dbReference type="PROSITE" id="PS50119">
    <property type="entry name" value="ZF_BBOX"/>
    <property type="match status" value="1"/>
</dbReference>
<dbReference type="SMART" id="SM00336">
    <property type="entry name" value="BBOX"/>
    <property type="match status" value="1"/>
</dbReference>
<sequence length="466" mass="53186">MDRMSILTITKDIPSNVKIKDGKVICTEHGQQEVGMYCKKCGVLVCTGCIEFRHRSHEIVSVKSQAVEDRKLLLRTIPGLKQTFIPSLKDNLKSIKESRDSTKAEFSKLIEQINARSLELIKEIHKVRDRMIQECKANQEKTTTFLNETESKTLNGISTLEKSMKYCEELLRQERADRNAEIILERIDLDSNLDEFPNKSPKLGYPNFHPGLNDENVLKHMFGGFRGQFKRDFDAVIPYTKLTAITKKLKPNIVAAFKYKTDIRAMCIVDVNTAWLVPISQYNELVKVDRSGRELERRSTGFQVYDFTLTKNQDILATNSENKSLIQLTDDGGHKEVADLPLRPRGLSAYVELELQEQIIPAKIQKKHSFRDVCCDSLGNIIISDEKYNEIVVLTKHGGKKCLLTHRLQRTGGLNINPHFYRPSCLGLDGDGKLWVLQKQGITVVDLYSQWMPGYSRQPLTSNTPR</sequence>